<proteinExistence type="predicted"/>
<keyword evidence="3" id="KW-1185">Reference proteome</keyword>
<evidence type="ECO:0000313" key="3">
    <source>
        <dbReference type="Proteomes" id="UP001231915"/>
    </source>
</evidence>
<protein>
    <submittedName>
        <fullName evidence="2">Uncharacterized protein</fullName>
    </submittedName>
</protein>
<sequence>MFKKVITGLIFALALPTFQASAAQKDDYSTKITRVYINSSDELLMRIDSSDEWMLIGKVGNKRAEMMYSTALAAKLSNAEVWVRYWDHTGSKYSDVRIISIQG</sequence>
<keyword evidence="1" id="KW-0732">Signal</keyword>
<feature type="chain" id="PRO_5046941793" evidence="1">
    <location>
        <begin position="23"/>
        <end position="103"/>
    </location>
</feature>
<accession>A0ABT7EEY2</accession>
<evidence type="ECO:0000313" key="2">
    <source>
        <dbReference type="EMBL" id="MDK2593598.1"/>
    </source>
</evidence>
<gene>
    <name evidence="2" type="ORF">QNM18_00785</name>
</gene>
<dbReference type="EMBL" id="JASJUT010000001">
    <property type="protein sequence ID" value="MDK2593598.1"/>
    <property type="molecule type" value="Genomic_DNA"/>
</dbReference>
<comment type="caution">
    <text evidence="2">The sequence shown here is derived from an EMBL/GenBank/DDBJ whole genome shotgun (WGS) entry which is preliminary data.</text>
</comment>
<feature type="signal peptide" evidence="1">
    <location>
        <begin position="1"/>
        <end position="22"/>
    </location>
</feature>
<dbReference type="RefSeq" id="WP_211012188.1">
    <property type="nucleotide sequence ID" value="NZ_JASJUT010000001.1"/>
</dbReference>
<evidence type="ECO:0000256" key="1">
    <source>
        <dbReference type="SAM" id="SignalP"/>
    </source>
</evidence>
<dbReference type="Proteomes" id="UP001231915">
    <property type="component" value="Unassembled WGS sequence"/>
</dbReference>
<reference evidence="2 3" key="1">
    <citation type="submission" date="2023-05" db="EMBL/GenBank/DDBJ databases">
        <title>Pseudoalteromonas ardens sp. nov., Pseudoalteromonas obscura sp. nov., and Pseudoalteromonas umbrosa sp. nov., isolated from the coral Montipora capitata.</title>
        <authorList>
            <person name="Thomas E.M."/>
            <person name="Smith E.M."/>
            <person name="Papke E."/>
            <person name="Shlafstein M.D."/>
            <person name="Oline D.K."/>
            <person name="Videau P."/>
            <person name="Saw J.H."/>
            <person name="Strangman W.K."/>
            <person name="Ushijima B."/>
        </authorList>
    </citation>
    <scope>NUCLEOTIDE SEQUENCE [LARGE SCALE GENOMIC DNA]</scope>
    <source>
        <strain evidence="2 3">P94</strain>
    </source>
</reference>
<organism evidence="2 3">
    <name type="scientific">Pseudoalteromonas obscura</name>
    <dbReference type="NCBI Taxonomy" id="3048491"/>
    <lineage>
        <taxon>Bacteria</taxon>
        <taxon>Pseudomonadati</taxon>
        <taxon>Pseudomonadota</taxon>
        <taxon>Gammaproteobacteria</taxon>
        <taxon>Alteromonadales</taxon>
        <taxon>Pseudoalteromonadaceae</taxon>
        <taxon>Pseudoalteromonas</taxon>
    </lineage>
</organism>
<name>A0ABT7EEY2_9GAMM</name>